<evidence type="ECO:0000313" key="2">
    <source>
        <dbReference type="Proteomes" id="UP000029453"/>
    </source>
</evidence>
<dbReference type="InterPro" id="IPR015058">
    <property type="entry name" value="DUF1878"/>
</dbReference>
<gene>
    <name evidence="1" type="ORF">PPOP_3413</name>
</gene>
<organism evidence="1 2">
    <name type="scientific">Paenibacillus popilliae ATCC 14706</name>
    <dbReference type="NCBI Taxonomy" id="1212764"/>
    <lineage>
        <taxon>Bacteria</taxon>
        <taxon>Bacillati</taxon>
        <taxon>Bacillota</taxon>
        <taxon>Bacilli</taxon>
        <taxon>Bacillales</taxon>
        <taxon>Paenibacillaceae</taxon>
        <taxon>Paenibacillus</taxon>
    </lineage>
</organism>
<dbReference type="OrthoDB" id="2471753at2"/>
<dbReference type="Pfam" id="PF08963">
    <property type="entry name" value="DUF1878"/>
    <property type="match status" value="1"/>
</dbReference>
<dbReference type="RefSeq" id="WP_006287793.1">
    <property type="nucleotide sequence ID" value="NZ_BALG01000300.1"/>
</dbReference>
<reference evidence="1 2" key="1">
    <citation type="submission" date="2012-10" db="EMBL/GenBank/DDBJ databases">
        <title>Draft Genome Sequence of Paenibacillus popilliae ATCC 14706T.</title>
        <authorList>
            <person name="Iiyama K."/>
            <person name="Mori K."/>
            <person name="Mon H."/>
            <person name="Chieda Y."/>
            <person name="Lee J.M."/>
            <person name="Kusakabe T."/>
            <person name="Tashiro K."/>
            <person name="Asano S."/>
            <person name="Yasunaga-Aoki C."/>
            <person name="Shimizu S."/>
        </authorList>
    </citation>
    <scope>NUCLEOTIDE SEQUENCE [LARGE SCALE GENOMIC DNA]</scope>
    <source>
        <strain evidence="1 2">ATCC 14706</strain>
    </source>
</reference>
<protein>
    <submittedName>
        <fullName evidence="1">Uncharacterized protein</fullName>
    </submittedName>
</protein>
<dbReference type="EMBL" id="BALG01000300">
    <property type="protein sequence ID" value="GAC44013.1"/>
    <property type="molecule type" value="Genomic_DNA"/>
</dbReference>
<dbReference type="Proteomes" id="UP000029453">
    <property type="component" value="Unassembled WGS sequence"/>
</dbReference>
<dbReference type="Gene3D" id="1.10.3750.10">
    <property type="entry name" value="YhaI-like"/>
    <property type="match status" value="1"/>
</dbReference>
<dbReference type="AlphaFoldDB" id="M9M819"/>
<comment type="caution">
    <text evidence="1">The sequence shown here is derived from an EMBL/GenBank/DDBJ whole genome shotgun (WGS) entry which is preliminary data.</text>
</comment>
<accession>M9M819</accession>
<dbReference type="SUPFAM" id="SSF109915">
    <property type="entry name" value="Hypothetical protein YhaI"/>
    <property type="match status" value="1"/>
</dbReference>
<evidence type="ECO:0000313" key="1">
    <source>
        <dbReference type="EMBL" id="GAC44013.1"/>
    </source>
</evidence>
<dbReference type="InterPro" id="IPR035945">
    <property type="entry name" value="YhaI-like_sf"/>
</dbReference>
<keyword evidence="2" id="KW-1185">Reference proteome</keyword>
<name>M9M819_PAEPP</name>
<proteinExistence type="predicted"/>
<sequence>MTNEETMKERIDRLEYYIHVLKNYISVDRERFLLWDWAVSQRLNEQEFNNITDYLKSIANKMEESDCEDDYPTIEQFVAKINNMVYQELRDSRKIIVDRIFFEGLFNGLIRIGKDKFDKLITYYSILKNR</sequence>